<sequence>MRFLWRGKPGNRVLVNGQKPKQARMALKHQAAQSFLVLKQSAGSCTEMVVVLVCKGRMAYCLHAKDEGNPDGEALLLDEGNILFTADGYDVSSPLIPLLFADVTHAPVRKKVAFCRSEPASHVVLIAPRRSAELAQDPEGCQQVWLLCLGKCTDADLSAFLFHLSRRGALRWDVKQCYSINRRCRGIGGQGAVFTGTARTPTGDLQDPRIMREIRGQLTLPGVHDLDQAAVKVWGNGSMAAFRAEVGHLQKMCGHPNISSLLGVFCELGEDSAQRPQWVMVMELCPGGDLFDLVSDGVIPQENVLQIMVGVFSALTYVHANNIVHRDVKAENVVLHGERAVLIDFGIACRMEEAEEMRRRVGSPGYVAPEIIRGKRYNELVDIFAAGVIVYFMLCGRLPFAAEQQETILEKTVKCDVNYGLEAFGRVTPPLLNMVRQMITPNIPSRPSARVCFVNLSTIASRAVRMSEAFRIAKTALAT</sequence>
<reference evidence="2" key="1">
    <citation type="submission" date="2021-02" db="EMBL/GenBank/DDBJ databases">
        <authorList>
            <person name="Dougan E. K."/>
            <person name="Rhodes N."/>
            <person name="Thang M."/>
            <person name="Chan C."/>
        </authorList>
    </citation>
    <scope>NUCLEOTIDE SEQUENCE</scope>
</reference>
<evidence type="ECO:0000313" key="3">
    <source>
        <dbReference type="Proteomes" id="UP000649617"/>
    </source>
</evidence>
<dbReference type="Proteomes" id="UP000649617">
    <property type="component" value="Unassembled WGS sequence"/>
</dbReference>
<dbReference type="GO" id="GO:0005524">
    <property type="term" value="F:ATP binding"/>
    <property type="evidence" value="ECO:0007669"/>
    <property type="project" value="InterPro"/>
</dbReference>
<dbReference type="EMBL" id="CAJNIZ010001392">
    <property type="protein sequence ID" value="CAE7190030.1"/>
    <property type="molecule type" value="Genomic_DNA"/>
</dbReference>
<dbReference type="PROSITE" id="PS50011">
    <property type="entry name" value="PROTEIN_KINASE_DOM"/>
    <property type="match status" value="1"/>
</dbReference>
<dbReference type="PANTHER" id="PTHR24347">
    <property type="entry name" value="SERINE/THREONINE-PROTEIN KINASE"/>
    <property type="match status" value="1"/>
</dbReference>
<dbReference type="AlphaFoldDB" id="A0A812IYL6"/>
<proteinExistence type="predicted"/>
<dbReference type="InterPro" id="IPR000719">
    <property type="entry name" value="Prot_kinase_dom"/>
</dbReference>
<gene>
    <name evidence="2" type="primary">CPK2</name>
    <name evidence="2" type="ORF">SPIL2461_LOCUS1435</name>
</gene>
<dbReference type="InterPro" id="IPR011009">
    <property type="entry name" value="Kinase-like_dom_sf"/>
</dbReference>
<dbReference type="InterPro" id="IPR008271">
    <property type="entry name" value="Ser/Thr_kinase_AS"/>
</dbReference>
<evidence type="ECO:0000259" key="1">
    <source>
        <dbReference type="PROSITE" id="PS50011"/>
    </source>
</evidence>
<evidence type="ECO:0000313" key="2">
    <source>
        <dbReference type="EMBL" id="CAE7190030.1"/>
    </source>
</evidence>
<keyword evidence="3" id="KW-1185">Reference proteome</keyword>
<dbReference type="PROSITE" id="PS00108">
    <property type="entry name" value="PROTEIN_KINASE_ST"/>
    <property type="match status" value="1"/>
</dbReference>
<comment type="caution">
    <text evidence="2">The sequence shown here is derived from an EMBL/GenBank/DDBJ whole genome shotgun (WGS) entry which is preliminary data.</text>
</comment>
<protein>
    <submittedName>
        <fullName evidence="2">CPK2 protein</fullName>
    </submittedName>
</protein>
<dbReference type="SMART" id="SM00220">
    <property type="entry name" value="S_TKc"/>
    <property type="match status" value="1"/>
</dbReference>
<dbReference type="Pfam" id="PF00069">
    <property type="entry name" value="Pkinase"/>
    <property type="match status" value="1"/>
</dbReference>
<accession>A0A812IYL6</accession>
<dbReference type="OrthoDB" id="420470at2759"/>
<dbReference type="SUPFAM" id="SSF56112">
    <property type="entry name" value="Protein kinase-like (PK-like)"/>
    <property type="match status" value="1"/>
</dbReference>
<organism evidence="2 3">
    <name type="scientific">Symbiodinium pilosum</name>
    <name type="common">Dinoflagellate</name>
    <dbReference type="NCBI Taxonomy" id="2952"/>
    <lineage>
        <taxon>Eukaryota</taxon>
        <taxon>Sar</taxon>
        <taxon>Alveolata</taxon>
        <taxon>Dinophyceae</taxon>
        <taxon>Suessiales</taxon>
        <taxon>Symbiodiniaceae</taxon>
        <taxon>Symbiodinium</taxon>
    </lineage>
</organism>
<feature type="domain" description="Protein kinase" evidence="1">
    <location>
        <begin position="179"/>
        <end position="459"/>
    </location>
</feature>
<dbReference type="GO" id="GO:0004672">
    <property type="term" value="F:protein kinase activity"/>
    <property type="evidence" value="ECO:0007669"/>
    <property type="project" value="InterPro"/>
</dbReference>
<dbReference type="Gene3D" id="1.10.510.10">
    <property type="entry name" value="Transferase(Phosphotransferase) domain 1"/>
    <property type="match status" value="1"/>
</dbReference>
<name>A0A812IYL6_SYMPI</name>